<accession>A0A8J6T503</accession>
<keyword evidence="1" id="KW-0732">Signal</keyword>
<sequence length="349" mass="38081">MKRILAVACFLCAVSLLLFFLPVADTTQGQTIDIVYVSQDDPTCGGNTPCYVSIQAAIDAVGMNSAPLDSSDTSSFNVRITKGSYGEDLALNDPLNIDLEGGWDSDFAGQTSNTYIGSLTIGGDKGTLSVANIVIGSPSGPPTPQNLSICETGSRTEFNNLDVCLWWSPSTDPMVIDYNLEVLTTATMVRRRLIENIRGCKATYPYGQNKTDGGGTPEDGLTFRLWAVDTEEEQSSDYDQISVTNPRPADVTGLVSDSWMYAVRFRWSKNPESDVEAYRYQTRILSDPTTEWTEPTETTNLNIFVFLNEDQEILYVGGATIEIRLWAVDTWGNVSANAVVGMGITDFLG</sequence>
<protein>
    <recommendedName>
        <fullName evidence="4">DUF1565 domain-containing protein</fullName>
    </recommendedName>
</protein>
<feature type="chain" id="PRO_5035270451" description="DUF1565 domain-containing protein" evidence="1">
    <location>
        <begin position="25"/>
        <end position="349"/>
    </location>
</feature>
<dbReference type="Proteomes" id="UP000650524">
    <property type="component" value="Unassembled WGS sequence"/>
</dbReference>
<evidence type="ECO:0000313" key="2">
    <source>
        <dbReference type="EMBL" id="MBC8179180.1"/>
    </source>
</evidence>
<dbReference type="EMBL" id="JACNJD010000356">
    <property type="protein sequence ID" value="MBC8179180.1"/>
    <property type="molecule type" value="Genomic_DNA"/>
</dbReference>
<dbReference type="AlphaFoldDB" id="A0A8J6T503"/>
<evidence type="ECO:0000313" key="3">
    <source>
        <dbReference type="Proteomes" id="UP000650524"/>
    </source>
</evidence>
<organism evidence="2 3">
    <name type="scientific">Candidatus Desulfacyla euxinica</name>
    <dbReference type="NCBI Taxonomy" id="2841693"/>
    <lineage>
        <taxon>Bacteria</taxon>
        <taxon>Deltaproteobacteria</taxon>
        <taxon>Candidatus Desulfacyla</taxon>
    </lineage>
</organism>
<gene>
    <name evidence="2" type="ORF">H8E19_17400</name>
</gene>
<comment type="caution">
    <text evidence="2">The sequence shown here is derived from an EMBL/GenBank/DDBJ whole genome shotgun (WGS) entry which is preliminary data.</text>
</comment>
<proteinExistence type="predicted"/>
<reference evidence="2 3" key="1">
    <citation type="submission" date="2020-08" db="EMBL/GenBank/DDBJ databases">
        <title>Bridging the membrane lipid divide: bacteria of the FCB group superphylum have the potential to synthesize archaeal ether lipids.</title>
        <authorList>
            <person name="Villanueva L."/>
            <person name="Von Meijenfeldt F.A.B."/>
            <person name="Westbye A.B."/>
            <person name="Yadav S."/>
            <person name="Hopmans E.C."/>
            <person name="Dutilh B.E."/>
            <person name="Sinninghe Damste J.S."/>
        </authorList>
    </citation>
    <scope>NUCLEOTIDE SEQUENCE [LARGE SCALE GENOMIC DNA]</scope>
    <source>
        <strain evidence="2">NIOZ-UU27</strain>
    </source>
</reference>
<evidence type="ECO:0008006" key="4">
    <source>
        <dbReference type="Google" id="ProtNLM"/>
    </source>
</evidence>
<evidence type="ECO:0000256" key="1">
    <source>
        <dbReference type="SAM" id="SignalP"/>
    </source>
</evidence>
<dbReference type="SUPFAM" id="SSF51126">
    <property type="entry name" value="Pectin lyase-like"/>
    <property type="match status" value="1"/>
</dbReference>
<feature type="signal peptide" evidence="1">
    <location>
        <begin position="1"/>
        <end position="24"/>
    </location>
</feature>
<name>A0A8J6T503_9DELT</name>
<dbReference type="InterPro" id="IPR011050">
    <property type="entry name" value="Pectin_lyase_fold/virulence"/>
</dbReference>